<dbReference type="Gene3D" id="1.10.287.1490">
    <property type="match status" value="1"/>
</dbReference>
<sequence>MDSDPLTRLKNKLDSMRRERDSLNGVILQERARNSQLEAELARLRNEFLRSKAELDEKEATLQRFNETIRESENAYAKLLTNTDKLLTALEHESSNLSRKFKQ</sequence>
<reference evidence="2" key="1">
    <citation type="submission" date="2021-09" db="EMBL/GenBank/DDBJ databases">
        <authorList>
            <consortium name="AG Swart"/>
            <person name="Singh M."/>
            <person name="Singh A."/>
            <person name="Seah K."/>
            <person name="Emmerich C."/>
        </authorList>
    </citation>
    <scope>NUCLEOTIDE SEQUENCE</scope>
    <source>
        <strain evidence="2">ATCC30299</strain>
    </source>
</reference>
<organism evidence="2 3">
    <name type="scientific">Blepharisma stoltei</name>
    <dbReference type="NCBI Taxonomy" id="1481888"/>
    <lineage>
        <taxon>Eukaryota</taxon>
        <taxon>Sar</taxon>
        <taxon>Alveolata</taxon>
        <taxon>Ciliophora</taxon>
        <taxon>Postciliodesmatophora</taxon>
        <taxon>Heterotrichea</taxon>
        <taxon>Heterotrichida</taxon>
        <taxon>Blepharismidae</taxon>
        <taxon>Blepharisma</taxon>
    </lineage>
</organism>
<proteinExistence type="predicted"/>
<dbReference type="AlphaFoldDB" id="A0AAU9IAM4"/>
<keyword evidence="1" id="KW-0175">Coiled coil</keyword>
<dbReference type="InterPro" id="IPR033362">
    <property type="entry name" value="SSNA1_fam"/>
</dbReference>
<protein>
    <submittedName>
        <fullName evidence="2">Uncharacterized protein</fullName>
    </submittedName>
</protein>
<dbReference type="EMBL" id="CAJZBQ010000004">
    <property type="protein sequence ID" value="CAG9311506.1"/>
    <property type="molecule type" value="Genomic_DNA"/>
</dbReference>
<dbReference type="Proteomes" id="UP001162131">
    <property type="component" value="Unassembled WGS sequence"/>
</dbReference>
<dbReference type="PANTHER" id="PTHR28661:SF1">
    <property type="entry name" value="MICROTUBULE NUCLEATION FACTOR SSNA1"/>
    <property type="match status" value="1"/>
</dbReference>
<accession>A0AAU9IAM4</accession>
<evidence type="ECO:0000256" key="1">
    <source>
        <dbReference type="SAM" id="Coils"/>
    </source>
</evidence>
<evidence type="ECO:0000313" key="2">
    <source>
        <dbReference type="EMBL" id="CAG9311506.1"/>
    </source>
</evidence>
<dbReference type="GO" id="GO:0036064">
    <property type="term" value="C:ciliary basal body"/>
    <property type="evidence" value="ECO:0007669"/>
    <property type="project" value="TreeGrafter"/>
</dbReference>
<evidence type="ECO:0000313" key="3">
    <source>
        <dbReference type="Proteomes" id="UP001162131"/>
    </source>
</evidence>
<comment type="caution">
    <text evidence="2">The sequence shown here is derived from an EMBL/GenBank/DDBJ whole genome shotgun (WGS) entry which is preliminary data.</text>
</comment>
<dbReference type="GO" id="GO:0005813">
    <property type="term" value="C:centrosome"/>
    <property type="evidence" value="ECO:0007669"/>
    <property type="project" value="TreeGrafter"/>
</dbReference>
<gene>
    <name evidence="2" type="ORF">BSTOLATCC_MIC3795</name>
</gene>
<feature type="coiled-coil region" evidence="1">
    <location>
        <begin position="6"/>
        <end position="82"/>
    </location>
</feature>
<dbReference type="PANTHER" id="PTHR28661">
    <property type="entry name" value="SJOEGREN SYNDROME NUCLEAR AUTOANTIGEN 1"/>
    <property type="match status" value="1"/>
</dbReference>
<keyword evidence="3" id="KW-1185">Reference proteome</keyword>
<name>A0AAU9IAM4_9CILI</name>